<evidence type="ECO:0000313" key="9">
    <source>
        <dbReference type="EMBL" id="MEW9806270.1"/>
    </source>
</evidence>
<evidence type="ECO:0000256" key="5">
    <source>
        <dbReference type="PROSITE-ProRule" id="PRU01240"/>
    </source>
</evidence>
<evidence type="ECO:0000256" key="6">
    <source>
        <dbReference type="SAM" id="MobiDB-lite"/>
    </source>
</evidence>
<comment type="caution">
    <text evidence="9">The sequence shown here is derived from an EMBL/GenBank/DDBJ whole genome shotgun (WGS) entry which is preliminary data.</text>
</comment>
<dbReference type="InterPro" id="IPR022398">
    <property type="entry name" value="Peptidase_S8_His-AS"/>
</dbReference>
<dbReference type="Proteomes" id="UP001556196">
    <property type="component" value="Unassembled WGS sequence"/>
</dbReference>
<reference evidence="9 10" key="1">
    <citation type="submission" date="2024-06" db="EMBL/GenBank/DDBJ databases">
        <authorList>
            <person name="Tuo L."/>
        </authorList>
    </citation>
    <scope>NUCLEOTIDE SEQUENCE [LARGE SCALE GENOMIC DNA]</scope>
    <source>
        <strain evidence="9 10">ZMM04-5</strain>
    </source>
</reference>
<name>A0ABV3QZK9_9HYPH</name>
<evidence type="ECO:0000256" key="1">
    <source>
        <dbReference type="ARBA" id="ARBA00011073"/>
    </source>
</evidence>
<comment type="similarity">
    <text evidence="1 5">Belongs to the peptidase S8 family.</text>
</comment>
<evidence type="ECO:0000256" key="4">
    <source>
        <dbReference type="ARBA" id="ARBA00022825"/>
    </source>
</evidence>
<dbReference type="InterPro" id="IPR000209">
    <property type="entry name" value="Peptidase_S8/S53_dom"/>
</dbReference>
<proteinExistence type="inferred from homology"/>
<protein>
    <submittedName>
        <fullName evidence="9">S8 family serine peptidase</fullName>
    </submittedName>
</protein>
<evidence type="ECO:0000256" key="3">
    <source>
        <dbReference type="ARBA" id="ARBA00022801"/>
    </source>
</evidence>
<feature type="compositionally biased region" description="Pro residues" evidence="6">
    <location>
        <begin position="98"/>
        <end position="108"/>
    </location>
</feature>
<dbReference type="Gene3D" id="3.40.50.200">
    <property type="entry name" value="Peptidase S8/S53 domain"/>
    <property type="match status" value="1"/>
</dbReference>
<accession>A0ABV3QZK9</accession>
<dbReference type="PROSITE" id="PS00137">
    <property type="entry name" value="SUBTILASE_HIS"/>
    <property type="match status" value="1"/>
</dbReference>
<dbReference type="EMBL" id="JBFOCI010000002">
    <property type="protein sequence ID" value="MEW9806270.1"/>
    <property type="molecule type" value="Genomic_DNA"/>
</dbReference>
<feature type="active site" description="Charge relay system" evidence="5">
    <location>
        <position position="266"/>
    </location>
</feature>
<feature type="region of interest" description="Disordered" evidence="6">
    <location>
        <begin position="83"/>
        <end position="114"/>
    </location>
</feature>
<feature type="domain" description="Peptidase S8/S53" evidence="8">
    <location>
        <begin position="226"/>
        <end position="462"/>
    </location>
</feature>
<feature type="compositionally biased region" description="Low complexity" evidence="6">
    <location>
        <begin position="86"/>
        <end position="97"/>
    </location>
</feature>
<dbReference type="InterPro" id="IPR036852">
    <property type="entry name" value="Peptidase_S8/S53_dom_sf"/>
</dbReference>
<keyword evidence="2 5" id="KW-0645">Protease</keyword>
<dbReference type="PROSITE" id="PS51892">
    <property type="entry name" value="SUBTILASE"/>
    <property type="match status" value="1"/>
</dbReference>
<dbReference type="InterPro" id="IPR050131">
    <property type="entry name" value="Peptidase_S8_subtilisin-like"/>
</dbReference>
<keyword evidence="7" id="KW-0732">Signal</keyword>
<dbReference type="RefSeq" id="WP_367723344.1">
    <property type="nucleotide sequence ID" value="NZ_JBFOCI010000002.1"/>
</dbReference>
<dbReference type="PANTHER" id="PTHR43806:SF11">
    <property type="entry name" value="CEREVISIN-RELATED"/>
    <property type="match status" value="1"/>
</dbReference>
<dbReference type="CDD" id="cd05561">
    <property type="entry name" value="Peptidases_S8_4"/>
    <property type="match status" value="1"/>
</dbReference>
<dbReference type="PRINTS" id="PR00723">
    <property type="entry name" value="SUBTILISIN"/>
</dbReference>
<sequence>MAVSAGKAIALLVAAATIVAAFAASAQTNDPSLTDEDLDCLRRQAAGLDCAPGADSASDAAAPGGVVLLPALIVDLFPNPPPAEPVGPAASRATTEPTPAPPAPPAQPPGSLAAQPPVVAPVAVQGAFVPDEVLVTVDGDPQAVAEIAAALGLEVRSQRTSGLLGSTLVRYGIPDGRPVGLVLAQLAGDGRVTRRAPNHIYDLQQAAGAVSYAFQRIALQPDSASGEGVAVAVIDTAIDETHPAIRDAIAGQFDALPGIEIAARDHGTSVAGLIAGVGAFRGIAPGAKIFHARAFEGGKSNMDIILSALDWAAGQDVRIVNMSFVGPSNEMLEAACAAARDRDIVLVAAAGNNGPGAPYGYPAAYDGVIAVTATDEKDRLMAQANRGPYVFVAAPGVNVIAPVGGGQDFVTGTSFAAAVVSGAIANLIHAEPDRSADWIEAALSSTARDLGTTGRDSDFGFGLIDAAAANSIE</sequence>
<evidence type="ECO:0000256" key="2">
    <source>
        <dbReference type="ARBA" id="ARBA00022670"/>
    </source>
</evidence>
<keyword evidence="3 5" id="KW-0378">Hydrolase</keyword>
<organism evidence="9 10">
    <name type="scientific">Mesorhizobium marinum</name>
    <dbReference type="NCBI Taxonomy" id="3228790"/>
    <lineage>
        <taxon>Bacteria</taxon>
        <taxon>Pseudomonadati</taxon>
        <taxon>Pseudomonadota</taxon>
        <taxon>Alphaproteobacteria</taxon>
        <taxon>Hyphomicrobiales</taxon>
        <taxon>Phyllobacteriaceae</taxon>
        <taxon>Mesorhizobium</taxon>
    </lineage>
</organism>
<feature type="active site" description="Charge relay system" evidence="5">
    <location>
        <position position="235"/>
    </location>
</feature>
<feature type="signal peptide" evidence="7">
    <location>
        <begin position="1"/>
        <end position="26"/>
    </location>
</feature>
<feature type="chain" id="PRO_5046554482" evidence="7">
    <location>
        <begin position="27"/>
        <end position="473"/>
    </location>
</feature>
<evidence type="ECO:0000259" key="8">
    <source>
        <dbReference type="Pfam" id="PF00082"/>
    </source>
</evidence>
<gene>
    <name evidence="9" type="ORF">ABUE31_09770</name>
</gene>
<evidence type="ECO:0000256" key="7">
    <source>
        <dbReference type="SAM" id="SignalP"/>
    </source>
</evidence>
<dbReference type="InterPro" id="IPR015500">
    <property type="entry name" value="Peptidase_S8_subtilisin-rel"/>
</dbReference>
<keyword evidence="10" id="KW-1185">Reference proteome</keyword>
<dbReference type="SUPFAM" id="SSF52743">
    <property type="entry name" value="Subtilisin-like"/>
    <property type="match status" value="1"/>
</dbReference>
<keyword evidence="4 5" id="KW-0720">Serine protease</keyword>
<feature type="active site" description="Charge relay system" evidence="5">
    <location>
        <position position="414"/>
    </location>
</feature>
<evidence type="ECO:0000313" key="10">
    <source>
        <dbReference type="Proteomes" id="UP001556196"/>
    </source>
</evidence>
<dbReference type="PANTHER" id="PTHR43806">
    <property type="entry name" value="PEPTIDASE S8"/>
    <property type="match status" value="1"/>
</dbReference>
<dbReference type="Pfam" id="PF00082">
    <property type="entry name" value="Peptidase_S8"/>
    <property type="match status" value="1"/>
</dbReference>